<protein>
    <submittedName>
        <fullName evidence="1">Uncharacterized protein</fullName>
    </submittedName>
</protein>
<keyword evidence="2" id="KW-1185">Reference proteome</keyword>
<reference evidence="1" key="1">
    <citation type="journal article" date="2022" name="Genome Biol. Evol.">
        <title>A New Gene Family Diagnostic for Intracellular Biomineralization of Amorphous Ca Carbonates by Cyanobacteria.</title>
        <authorList>
            <person name="Benzerara K."/>
            <person name="Duprat E."/>
            <person name="Bitard-Feildel T."/>
            <person name="Caumes G."/>
            <person name="Cassier-Chauvat C."/>
            <person name="Chauvat F."/>
            <person name="Dezi M."/>
            <person name="Diop S.I."/>
            <person name="Gaschignard G."/>
            <person name="Gorgen S."/>
            <person name="Gugger M."/>
            <person name="Lopez-Garcia P."/>
            <person name="Millet M."/>
            <person name="Skouri-Panet F."/>
            <person name="Moreira D."/>
            <person name="Callebaut I."/>
        </authorList>
    </citation>
    <scope>NUCLEOTIDE SEQUENCE</scope>
    <source>
        <strain evidence="1">G9</strain>
    </source>
</reference>
<sequence>MSDSTTQSELSQVLDGIRPMQSQIQNLTLEVKVNQTETREKFNTIDEKFDKV</sequence>
<reference evidence="1" key="2">
    <citation type="submission" date="2022-01" db="EMBL/GenBank/DDBJ databases">
        <authorList>
            <person name="Zivanovic Y."/>
            <person name="Moreira D."/>
            <person name="Lopez-Garcia P."/>
        </authorList>
    </citation>
    <scope>NUCLEOTIDE SEQUENCE</scope>
    <source>
        <strain evidence="1">G9</strain>
    </source>
</reference>
<proteinExistence type="predicted"/>
<organism evidence="1 2">
    <name type="scientific">Candidatus Synechococcus calcipolaris G9</name>
    <dbReference type="NCBI Taxonomy" id="1497997"/>
    <lineage>
        <taxon>Bacteria</taxon>
        <taxon>Bacillati</taxon>
        <taxon>Cyanobacteriota</taxon>
        <taxon>Cyanophyceae</taxon>
        <taxon>Synechococcales</taxon>
        <taxon>Synechococcaceae</taxon>
        <taxon>Synechococcus</taxon>
    </lineage>
</organism>
<comment type="caution">
    <text evidence="1">The sequence shown here is derived from an EMBL/GenBank/DDBJ whole genome shotgun (WGS) entry which is preliminary data.</text>
</comment>
<accession>A0ABT6EYJ1</accession>
<dbReference type="EMBL" id="JAKKUT010000002">
    <property type="protein sequence ID" value="MDG2990864.1"/>
    <property type="molecule type" value="Genomic_DNA"/>
</dbReference>
<name>A0ABT6EYJ1_9SYNE</name>
<evidence type="ECO:0000313" key="1">
    <source>
        <dbReference type="EMBL" id="MDG2990864.1"/>
    </source>
</evidence>
<gene>
    <name evidence="1" type="ORF">L3556_07980</name>
</gene>
<evidence type="ECO:0000313" key="2">
    <source>
        <dbReference type="Proteomes" id="UP001154265"/>
    </source>
</evidence>
<dbReference type="RefSeq" id="WP_277866757.1">
    <property type="nucleotide sequence ID" value="NZ_JAKKUT010000002.1"/>
</dbReference>
<dbReference type="Proteomes" id="UP001154265">
    <property type="component" value="Unassembled WGS sequence"/>
</dbReference>